<proteinExistence type="predicted"/>
<protein>
    <submittedName>
        <fullName evidence="2">Uncharacterized protein</fullName>
    </submittedName>
</protein>
<organism evidence="2 3">
    <name type="scientific">Aspergillus luchuensis (strain CBS 106.47)</name>
    <dbReference type="NCBI Taxonomy" id="1137211"/>
    <lineage>
        <taxon>Eukaryota</taxon>
        <taxon>Fungi</taxon>
        <taxon>Dikarya</taxon>
        <taxon>Ascomycota</taxon>
        <taxon>Pezizomycotina</taxon>
        <taxon>Eurotiomycetes</taxon>
        <taxon>Eurotiomycetidae</taxon>
        <taxon>Eurotiales</taxon>
        <taxon>Aspergillaceae</taxon>
        <taxon>Aspergillus</taxon>
        <taxon>Aspergillus subgen. Circumdati</taxon>
    </lineage>
</organism>
<keyword evidence="1" id="KW-1133">Transmembrane helix</keyword>
<reference evidence="3" key="1">
    <citation type="journal article" date="2017" name="Genome Biol.">
        <title>Comparative genomics reveals high biological diversity and specific adaptations in the industrially and medically important fungal genus Aspergillus.</title>
        <authorList>
            <person name="de Vries R.P."/>
            <person name="Riley R."/>
            <person name="Wiebenga A."/>
            <person name="Aguilar-Osorio G."/>
            <person name="Amillis S."/>
            <person name="Uchima C.A."/>
            <person name="Anderluh G."/>
            <person name="Asadollahi M."/>
            <person name="Askin M."/>
            <person name="Barry K."/>
            <person name="Battaglia E."/>
            <person name="Bayram O."/>
            <person name="Benocci T."/>
            <person name="Braus-Stromeyer S.A."/>
            <person name="Caldana C."/>
            <person name="Canovas D."/>
            <person name="Cerqueira G.C."/>
            <person name="Chen F."/>
            <person name="Chen W."/>
            <person name="Choi C."/>
            <person name="Clum A."/>
            <person name="Dos Santos R.A."/>
            <person name="Damasio A.R."/>
            <person name="Diallinas G."/>
            <person name="Emri T."/>
            <person name="Fekete E."/>
            <person name="Flipphi M."/>
            <person name="Freyberg S."/>
            <person name="Gallo A."/>
            <person name="Gournas C."/>
            <person name="Habgood R."/>
            <person name="Hainaut M."/>
            <person name="Harispe M.L."/>
            <person name="Henrissat B."/>
            <person name="Hilden K.S."/>
            <person name="Hope R."/>
            <person name="Hossain A."/>
            <person name="Karabika E."/>
            <person name="Karaffa L."/>
            <person name="Karanyi Z."/>
            <person name="Krasevec N."/>
            <person name="Kuo A."/>
            <person name="Kusch H."/>
            <person name="LaButti K."/>
            <person name="Lagendijk E.L."/>
            <person name="Lapidus A."/>
            <person name="Levasseur A."/>
            <person name="Lindquist E."/>
            <person name="Lipzen A."/>
            <person name="Logrieco A.F."/>
            <person name="MacCabe A."/>
            <person name="Maekelae M.R."/>
            <person name="Malavazi I."/>
            <person name="Melin P."/>
            <person name="Meyer V."/>
            <person name="Mielnichuk N."/>
            <person name="Miskei M."/>
            <person name="Molnar A.P."/>
            <person name="Mule G."/>
            <person name="Ngan C.Y."/>
            <person name="Orejas M."/>
            <person name="Orosz E."/>
            <person name="Ouedraogo J.P."/>
            <person name="Overkamp K.M."/>
            <person name="Park H.-S."/>
            <person name="Perrone G."/>
            <person name="Piumi F."/>
            <person name="Punt P.J."/>
            <person name="Ram A.F."/>
            <person name="Ramon A."/>
            <person name="Rauscher S."/>
            <person name="Record E."/>
            <person name="Riano-Pachon D.M."/>
            <person name="Robert V."/>
            <person name="Roehrig J."/>
            <person name="Ruller R."/>
            <person name="Salamov A."/>
            <person name="Salih N.S."/>
            <person name="Samson R.A."/>
            <person name="Sandor E."/>
            <person name="Sanguinetti M."/>
            <person name="Schuetze T."/>
            <person name="Sepcic K."/>
            <person name="Shelest E."/>
            <person name="Sherlock G."/>
            <person name="Sophianopoulou V."/>
            <person name="Squina F.M."/>
            <person name="Sun H."/>
            <person name="Susca A."/>
            <person name="Todd R.B."/>
            <person name="Tsang A."/>
            <person name="Unkles S.E."/>
            <person name="van de Wiele N."/>
            <person name="van Rossen-Uffink D."/>
            <person name="Oliveira J.V."/>
            <person name="Vesth T.C."/>
            <person name="Visser J."/>
            <person name="Yu J.-H."/>
            <person name="Zhou M."/>
            <person name="Andersen M.R."/>
            <person name="Archer D.B."/>
            <person name="Baker S.E."/>
            <person name="Benoit I."/>
            <person name="Brakhage A.A."/>
            <person name="Braus G.H."/>
            <person name="Fischer R."/>
            <person name="Frisvad J.C."/>
            <person name="Goldman G.H."/>
            <person name="Houbraken J."/>
            <person name="Oakley B."/>
            <person name="Pocsi I."/>
            <person name="Scazzocchio C."/>
            <person name="Seiboth B."/>
            <person name="vanKuyk P.A."/>
            <person name="Wortman J."/>
            <person name="Dyer P.S."/>
            <person name="Grigoriev I.V."/>
        </authorList>
    </citation>
    <scope>NUCLEOTIDE SEQUENCE [LARGE SCALE GENOMIC DNA]</scope>
    <source>
        <strain evidence="3">CBS 106.47</strain>
    </source>
</reference>
<dbReference type="EMBL" id="KV878239">
    <property type="protein sequence ID" value="OJZ88796.1"/>
    <property type="molecule type" value="Genomic_DNA"/>
</dbReference>
<name>A0A1M3TQ45_ASPLC</name>
<evidence type="ECO:0000313" key="2">
    <source>
        <dbReference type="EMBL" id="OJZ88796.1"/>
    </source>
</evidence>
<dbReference type="AlphaFoldDB" id="A0A1M3TQ45"/>
<dbReference type="VEuPathDB" id="FungiDB:ASPFODRAFT_554210"/>
<keyword evidence="1" id="KW-0812">Transmembrane</keyword>
<evidence type="ECO:0000313" key="3">
    <source>
        <dbReference type="Proteomes" id="UP000184063"/>
    </source>
</evidence>
<evidence type="ECO:0000256" key="1">
    <source>
        <dbReference type="SAM" id="Phobius"/>
    </source>
</evidence>
<feature type="transmembrane region" description="Helical" evidence="1">
    <location>
        <begin position="29"/>
        <end position="46"/>
    </location>
</feature>
<accession>A0A1M3TQ45</accession>
<sequence length="63" mass="7009">MSQGLHTLDLPTGTAGFTLTFSRSSSKRFSIYIFATTVYCIIRAVFFEEAFSTRLQATPGIRP</sequence>
<keyword evidence="1" id="KW-0472">Membrane</keyword>
<gene>
    <name evidence="2" type="ORF">ASPFODRAFT_554210</name>
</gene>
<dbReference type="Proteomes" id="UP000184063">
    <property type="component" value="Unassembled WGS sequence"/>
</dbReference>